<protein>
    <recommendedName>
        <fullName evidence="4">Cytochrome c oxidase assembly factor 4 homolog</fullName>
    </recommendedName>
</protein>
<dbReference type="InterPro" id="IPR039870">
    <property type="entry name" value="Coa4-like"/>
</dbReference>
<dbReference type="GO" id="GO:0033617">
    <property type="term" value="P:mitochondrial respiratory chain complex IV assembly"/>
    <property type="evidence" value="ECO:0007669"/>
    <property type="project" value="InterPro"/>
</dbReference>
<comment type="caution">
    <text evidence="2">The sequence shown here is derived from an EMBL/GenBank/DDBJ whole genome shotgun (WGS) entry which is preliminary data.</text>
</comment>
<dbReference type="PROSITE" id="PS51808">
    <property type="entry name" value="CHCH"/>
    <property type="match status" value="1"/>
</dbReference>
<evidence type="ECO:0000313" key="2">
    <source>
        <dbReference type="EMBL" id="KAK2823351.1"/>
    </source>
</evidence>
<dbReference type="AlphaFoldDB" id="A0AA88RXA0"/>
<evidence type="ECO:0000256" key="1">
    <source>
        <dbReference type="SAM" id="MobiDB-lite"/>
    </source>
</evidence>
<dbReference type="PANTHER" id="PTHR13639">
    <property type="entry name" value="CYTOCHROME C OXIDASE ASSEMBLY FACTOR 4 HOMOLOG, MITOCHONDRIAL"/>
    <property type="match status" value="1"/>
</dbReference>
<name>A0AA88RXA0_TACVA</name>
<evidence type="ECO:0008006" key="4">
    <source>
        <dbReference type="Google" id="ProtNLM"/>
    </source>
</evidence>
<keyword evidence="3" id="KW-1185">Reference proteome</keyword>
<dbReference type="PANTHER" id="PTHR13639:SF2">
    <property type="entry name" value="CYTOCHROME C OXIDASE ASSEMBLY FACTOR 4 HOMOLOG, MITOCHONDRIAL"/>
    <property type="match status" value="1"/>
</dbReference>
<proteinExistence type="predicted"/>
<dbReference type="GO" id="GO:0005758">
    <property type="term" value="C:mitochondrial intermembrane space"/>
    <property type="evidence" value="ECO:0007669"/>
    <property type="project" value="InterPro"/>
</dbReference>
<reference evidence="2" key="1">
    <citation type="submission" date="2023-08" db="EMBL/GenBank/DDBJ databases">
        <title>Pelteobagrus vachellii genome.</title>
        <authorList>
            <person name="Liu H."/>
        </authorList>
    </citation>
    <scope>NUCLEOTIDE SEQUENCE</scope>
    <source>
        <strain evidence="2">PRFRI_2022a</strain>
        <tissue evidence="2">Muscle</tissue>
    </source>
</reference>
<organism evidence="2 3">
    <name type="scientific">Tachysurus vachellii</name>
    <name type="common">Darkbarbel catfish</name>
    <name type="synonym">Pelteobagrus vachellii</name>
    <dbReference type="NCBI Taxonomy" id="175792"/>
    <lineage>
        <taxon>Eukaryota</taxon>
        <taxon>Metazoa</taxon>
        <taxon>Chordata</taxon>
        <taxon>Craniata</taxon>
        <taxon>Vertebrata</taxon>
        <taxon>Euteleostomi</taxon>
        <taxon>Actinopterygii</taxon>
        <taxon>Neopterygii</taxon>
        <taxon>Teleostei</taxon>
        <taxon>Ostariophysi</taxon>
        <taxon>Siluriformes</taxon>
        <taxon>Bagridae</taxon>
        <taxon>Tachysurus</taxon>
    </lineage>
</organism>
<dbReference type="Proteomes" id="UP001187315">
    <property type="component" value="Unassembled WGS sequence"/>
</dbReference>
<gene>
    <name evidence="2" type="ORF">Q7C36_019951</name>
</gene>
<feature type="region of interest" description="Disordered" evidence="1">
    <location>
        <begin position="1"/>
        <end position="22"/>
    </location>
</feature>
<dbReference type="EMBL" id="JAVHJS010000021">
    <property type="protein sequence ID" value="KAK2823351.1"/>
    <property type="molecule type" value="Genomic_DNA"/>
</dbReference>
<accession>A0AA88RXA0</accession>
<sequence length="85" mass="9901">MTSHSSPLSHERSRPEEENDLVDQLISRSGCSTLHYAIQECMAEHKDWRKCKTQVQEFKDCMMPFQKTRMEQLVKCKDPATENVG</sequence>
<evidence type="ECO:0000313" key="3">
    <source>
        <dbReference type="Proteomes" id="UP001187315"/>
    </source>
</evidence>